<evidence type="ECO:0000256" key="5">
    <source>
        <dbReference type="ARBA" id="ARBA00023004"/>
    </source>
</evidence>
<organism evidence="7 8">
    <name type="scientific">Actinomadura namibiensis</name>
    <dbReference type="NCBI Taxonomy" id="182080"/>
    <lineage>
        <taxon>Bacteria</taxon>
        <taxon>Bacillati</taxon>
        <taxon>Actinomycetota</taxon>
        <taxon>Actinomycetes</taxon>
        <taxon>Streptosporangiales</taxon>
        <taxon>Thermomonosporaceae</taxon>
        <taxon>Actinomadura</taxon>
    </lineage>
</organism>
<evidence type="ECO:0000313" key="7">
    <source>
        <dbReference type="EMBL" id="MBA8956124.1"/>
    </source>
</evidence>
<evidence type="ECO:0000256" key="4">
    <source>
        <dbReference type="ARBA" id="ARBA00023002"/>
    </source>
</evidence>
<dbReference type="GO" id="GO:0005506">
    <property type="term" value="F:iron ion binding"/>
    <property type="evidence" value="ECO:0007669"/>
    <property type="project" value="InterPro"/>
</dbReference>
<dbReference type="PANTHER" id="PTHR46696">
    <property type="entry name" value="P450, PUTATIVE (EUROFUNG)-RELATED"/>
    <property type="match status" value="1"/>
</dbReference>
<dbReference type="PRINTS" id="PR00359">
    <property type="entry name" value="BP450"/>
</dbReference>
<dbReference type="Proteomes" id="UP000572680">
    <property type="component" value="Unassembled WGS sequence"/>
</dbReference>
<sequence>MAVNGLPLARPEGRPLDPPPELAEIRARAPISPMTYPGGHEGWLVTGYAQARAVLADNRFSARYELAHLPYGDFGRLPPAPAGDISAIDPPEHTRYRRLLAGAFTVRRMALLAERAEEITAGLLDAMAGQGPPADLVTALAQPLPGLMICELLGVPAAERERFQRHAAAGILGTDVTPDDTYRAWAALSEHIGALVPVKRAAPAEDLISDLAAGDLTDEEITGLGVFLLGAGLDTTGSVLARGVFALLTHPEQFALLRSDPGLVEGAVEELLRYLSIGPCGLRTALEDVEVDGVLIRAGQTVTISQPAANRDPARFPDPDTLDVRRDAAGHLTFTHGIHQCLGQHLARLELRVALRELIARFPTLRLAVEPGDVPMRDEYANVYGLYRLPVAW</sequence>
<dbReference type="GO" id="GO:0020037">
    <property type="term" value="F:heme binding"/>
    <property type="evidence" value="ECO:0007669"/>
    <property type="project" value="InterPro"/>
</dbReference>
<dbReference type="PANTHER" id="PTHR46696:SF1">
    <property type="entry name" value="CYTOCHROME P450 YJIB-RELATED"/>
    <property type="match status" value="1"/>
</dbReference>
<evidence type="ECO:0000256" key="1">
    <source>
        <dbReference type="ARBA" id="ARBA00010617"/>
    </source>
</evidence>
<evidence type="ECO:0000313" key="8">
    <source>
        <dbReference type="Proteomes" id="UP000572680"/>
    </source>
</evidence>
<dbReference type="Pfam" id="PF00067">
    <property type="entry name" value="p450"/>
    <property type="match status" value="1"/>
</dbReference>
<dbReference type="InterPro" id="IPR036396">
    <property type="entry name" value="Cyt_P450_sf"/>
</dbReference>
<evidence type="ECO:0000256" key="3">
    <source>
        <dbReference type="ARBA" id="ARBA00022723"/>
    </source>
</evidence>
<keyword evidence="4" id="KW-0560">Oxidoreductase</keyword>
<keyword evidence="2" id="KW-0349">Heme</keyword>
<protein>
    <submittedName>
        <fullName evidence="7">Cytochrome P450</fullName>
    </submittedName>
</protein>
<dbReference type="PRINTS" id="PR00385">
    <property type="entry name" value="P450"/>
</dbReference>
<dbReference type="RefSeq" id="WP_182848068.1">
    <property type="nucleotide sequence ID" value="NZ_BAAALP010000007.1"/>
</dbReference>
<proteinExistence type="inferred from homology"/>
<keyword evidence="6" id="KW-0503">Monooxygenase</keyword>
<dbReference type="GO" id="GO:0004497">
    <property type="term" value="F:monooxygenase activity"/>
    <property type="evidence" value="ECO:0007669"/>
    <property type="project" value="UniProtKB-KW"/>
</dbReference>
<dbReference type="SUPFAM" id="SSF48264">
    <property type="entry name" value="Cytochrome P450"/>
    <property type="match status" value="1"/>
</dbReference>
<dbReference type="InterPro" id="IPR002397">
    <property type="entry name" value="Cyt_P450_B"/>
</dbReference>
<comment type="caution">
    <text evidence="7">The sequence shown here is derived from an EMBL/GenBank/DDBJ whole genome shotgun (WGS) entry which is preliminary data.</text>
</comment>
<evidence type="ECO:0000256" key="6">
    <source>
        <dbReference type="ARBA" id="ARBA00023033"/>
    </source>
</evidence>
<dbReference type="EMBL" id="JACJIA010000014">
    <property type="protein sequence ID" value="MBA8956124.1"/>
    <property type="molecule type" value="Genomic_DNA"/>
</dbReference>
<dbReference type="CDD" id="cd11030">
    <property type="entry name" value="CYP105-like"/>
    <property type="match status" value="1"/>
</dbReference>
<dbReference type="FunFam" id="1.10.630.10:FF:000018">
    <property type="entry name" value="Cytochrome P450 monooxygenase"/>
    <property type="match status" value="1"/>
</dbReference>
<gene>
    <name evidence="7" type="ORF">HNR61_007806</name>
</gene>
<dbReference type="Gene3D" id="1.10.630.10">
    <property type="entry name" value="Cytochrome P450"/>
    <property type="match status" value="1"/>
</dbReference>
<reference evidence="7 8" key="1">
    <citation type="submission" date="2020-08" db="EMBL/GenBank/DDBJ databases">
        <title>Genomic Encyclopedia of Type Strains, Phase IV (KMG-IV): sequencing the most valuable type-strain genomes for metagenomic binning, comparative biology and taxonomic classification.</title>
        <authorList>
            <person name="Goeker M."/>
        </authorList>
    </citation>
    <scope>NUCLEOTIDE SEQUENCE [LARGE SCALE GENOMIC DNA]</scope>
    <source>
        <strain evidence="7 8">DSM 44197</strain>
    </source>
</reference>
<keyword evidence="8" id="KW-1185">Reference proteome</keyword>
<evidence type="ECO:0000256" key="2">
    <source>
        <dbReference type="ARBA" id="ARBA00022617"/>
    </source>
</evidence>
<keyword evidence="5" id="KW-0408">Iron</keyword>
<accession>A0A7W3LXN0</accession>
<comment type="similarity">
    <text evidence="1">Belongs to the cytochrome P450 family.</text>
</comment>
<keyword evidence="3" id="KW-0479">Metal-binding</keyword>
<dbReference type="AlphaFoldDB" id="A0A7W3LXN0"/>
<dbReference type="GO" id="GO:0016705">
    <property type="term" value="F:oxidoreductase activity, acting on paired donors, with incorporation or reduction of molecular oxygen"/>
    <property type="evidence" value="ECO:0007669"/>
    <property type="project" value="InterPro"/>
</dbReference>
<dbReference type="InterPro" id="IPR001128">
    <property type="entry name" value="Cyt_P450"/>
</dbReference>
<name>A0A7W3LXN0_ACTNM</name>